<sequence>MRRDWTDLLGGGAMAALGLAVAAYSAAHYDTGTLRRMGPGFLPLGLGVMLAIFGATIALPAWSRPGQAVAVAWREALCVLASILIFGLGMARLGLVPATMLAVLVASVPAPQGGIAWRVVLAGVVSLITWLVFSVGLRLSIPVWPA</sequence>
<dbReference type="InterPro" id="IPR009936">
    <property type="entry name" value="DUF1468"/>
</dbReference>
<keyword evidence="4" id="KW-1185">Reference proteome</keyword>
<feature type="transmembrane region" description="Helical" evidence="1">
    <location>
        <begin position="115"/>
        <end position="137"/>
    </location>
</feature>
<keyword evidence="1" id="KW-1133">Transmembrane helix</keyword>
<feature type="transmembrane region" description="Helical" evidence="1">
    <location>
        <begin position="75"/>
        <end position="95"/>
    </location>
</feature>
<dbReference type="OrthoDB" id="5186924at2"/>
<keyword evidence="1" id="KW-0472">Membrane</keyword>
<evidence type="ECO:0000313" key="4">
    <source>
        <dbReference type="Proteomes" id="UP000199555"/>
    </source>
</evidence>
<accession>A0A1G9EX29</accession>
<dbReference type="Proteomes" id="UP000199555">
    <property type="component" value="Unassembled WGS sequence"/>
</dbReference>
<reference evidence="4" key="1">
    <citation type="submission" date="2016-10" db="EMBL/GenBank/DDBJ databases">
        <authorList>
            <person name="Varghese N."/>
            <person name="Submissions S."/>
        </authorList>
    </citation>
    <scope>NUCLEOTIDE SEQUENCE [LARGE SCALE GENOMIC DNA]</scope>
    <source>
        <strain evidence="4">CGMCC 1.7655</strain>
    </source>
</reference>
<dbReference type="RefSeq" id="WP_090753408.1">
    <property type="nucleotide sequence ID" value="NZ_FNGE01000003.1"/>
</dbReference>
<proteinExistence type="predicted"/>
<feature type="domain" description="DUF1468" evidence="2">
    <location>
        <begin position="11"/>
        <end position="142"/>
    </location>
</feature>
<organism evidence="3 4">
    <name type="scientific">Paracoccus chinensis</name>
    <dbReference type="NCBI Taxonomy" id="525640"/>
    <lineage>
        <taxon>Bacteria</taxon>
        <taxon>Pseudomonadati</taxon>
        <taxon>Pseudomonadota</taxon>
        <taxon>Alphaproteobacteria</taxon>
        <taxon>Rhodobacterales</taxon>
        <taxon>Paracoccaceae</taxon>
        <taxon>Paracoccus</taxon>
    </lineage>
</organism>
<evidence type="ECO:0000313" key="3">
    <source>
        <dbReference type="EMBL" id="SDK80598.1"/>
    </source>
</evidence>
<name>A0A1G9EX29_9RHOB</name>
<evidence type="ECO:0000259" key="2">
    <source>
        <dbReference type="Pfam" id="PF07331"/>
    </source>
</evidence>
<dbReference type="AlphaFoldDB" id="A0A1G9EX29"/>
<feature type="transmembrane region" description="Helical" evidence="1">
    <location>
        <begin position="41"/>
        <end position="63"/>
    </location>
</feature>
<evidence type="ECO:0000256" key="1">
    <source>
        <dbReference type="SAM" id="Phobius"/>
    </source>
</evidence>
<dbReference type="EMBL" id="FNGE01000003">
    <property type="protein sequence ID" value="SDK80598.1"/>
    <property type="molecule type" value="Genomic_DNA"/>
</dbReference>
<keyword evidence="1" id="KW-0812">Transmembrane</keyword>
<gene>
    <name evidence="3" type="ORF">SAMN04487971_103159</name>
</gene>
<dbReference type="Pfam" id="PF07331">
    <property type="entry name" value="TctB"/>
    <property type="match status" value="1"/>
</dbReference>
<protein>
    <submittedName>
        <fullName evidence="3">Tripartite tricarboxylate transporter TctB family protein</fullName>
    </submittedName>
</protein>
<dbReference type="STRING" id="525640.SAMN04487971_103159"/>